<dbReference type="PIRSF" id="PIRSF038148">
    <property type="entry name" value="Arginine_N-mtfrase-2"/>
    <property type="match status" value="1"/>
</dbReference>
<evidence type="ECO:0000256" key="7">
    <source>
        <dbReference type="ARBA" id="ARBA00022691"/>
    </source>
</evidence>
<keyword evidence="7" id="KW-0949">S-adenosyl-L-methionine</keyword>
<evidence type="ECO:0000256" key="9">
    <source>
        <dbReference type="ARBA" id="ARBA00031001"/>
    </source>
</evidence>
<feature type="domain" description="RMT2" evidence="12">
    <location>
        <begin position="239"/>
        <end position="487"/>
    </location>
</feature>
<keyword evidence="6 13" id="KW-0808">Transferase</keyword>
<dbReference type="GO" id="GO:0019702">
    <property type="term" value="F:protein arginine N5-methyltransferase activity"/>
    <property type="evidence" value="ECO:0007669"/>
    <property type="project" value="TreeGrafter"/>
</dbReference>
<keyword evidence="5 13" id="KW-0489">Methyltransferase</keyword>
<dbReference type="Proteomes" id="UP000262825">
    <property type="component" value="Unassembled WGS sequence"/>
</dbReference>
<evidence type="ECO:0000259" key="12">
    <source>
        <dbReference type="PROSITE" id="PS51559"/>
    </source>
</evidence>
<dbReference type="InterPro" id="IPR029063">
    <property type="entry name" value="SAM-dependent_MTases_sf"/>
</dbReference>
<sequence>MSELHELLTLPKLPITKDYYIKTLQYYLSNGIPATYTLENVIEYNNTDTGRTLNLTTNTTPLHTLSRSISLLSNGYNTDYLKDGMLNIDTVDDQQATKLKMYPVTKRLSSGYEFNEEECQTILDIINLLFEYGAGWNFLDFENKTIGNLIYNEGIGSVTAVAASANNTILLNNIYLRFVEAGIATELLFRKVEEVEWIEEKEEKEIEREEEEEEEEEKTAAATEEQMNKNTNNLDIQEQNPADNQSVFLETPLEYTDSSLITKNNKDGVMMDWESDIMHIAAETVLSSAYQEANDKECINVLNIGFGMGIIDAFIENICASNNDKKKYRHYICEAHPDVIARFENDPIWSKNPNIILLKGRWQDTLNTILDQGDIFFDGIYYDTFSEHYNQDMLNDLYDVVVGLLKPKGVFSFFNGLGADNPFFYDVYKEIVVLDLQNYGLTCEYKLIKLDSSAENCKKNNGDIVWDGVKQSYFNCKYYYHPKISFM</sequence>
<dbReference type="InterPro" id="IPR017408">
    <property type="entry name" value="Arginine_N-MeTrfase_2"/>
</dbReference>
<evidence type="ECO:0000256" key="6">
    <source>
        <dbReference type="ARBA" id="ARBA00022679"/>
    </source>
</evidence>
<evidence type="ECO:0000256" key="8">
    <source>
        <dbReference type="ARBA" id="ARBA00023242"/>
    </source>
</evidence>
<dbReference type="PROSITE" id="PS51559">
    <property type="entry name" value="SAM_RMT2"/>
    <property type="match status" value="1"/>
</dbReference>
<feature type="region of interest" description="Disordered" evidence="11">
    <location>
        <begin position="201"/>
        <end position="227"/>
    </location>
</feature>
<comment type="subcellular location">
    <subcellularLocation>
        <location evidence="2">Cytoplasm</location>
    </subcellularLocation>
    <subcellularLocation>
        <location evidence="1">Nucleus</location>
    </subcellularLocation>
</comment>
<dbReference type="InterPro" id="IPR026480">
    <property type="entry name" value="RMT2_dom"/>
</dbReference>
<dbReference type="GO" id="GO:0005737">
    <property type="term" value="C:cytoplasm"/>
    <property type="evidence" value="ECO:0007669"/>
    <property type="project" value="UniProtKB-SubCell"/>
</dbReference>
<proteinExistence type="predicted"/>
<dbReference type="PANTHER" id="PTHR32379:SF1">
    <property type="entry name" value="GUANIDINOACETATE N-METHYLTRANSFERASE"/>
    <property type="match status" value="1"/>
</dbReference>
<keyword evidence="4" id="KW-0963">Cytoplasm</keyword>
<dbReference type="PANTHER" id="PTHR32379">
    <property type="entry name" value="GUANIDINOACETATE N-METHYLTRANSFERASE"/>
    <property type="match status" value="1"/>
</dbReference>
<accession>A0A376B9I1</accession>
<protein>
    <recommendedName>
        <fullName evidence="3">Protein arginine N-methyltransferase 2</fullName>
    </recommendedName>
    <alternativeName>
        <fullName evidence="9">Protein-arginine N5-methyltransferase</fullName>
    </alternativeName>
    <alternativeName>
        <fullName evidence="10">Type IV protein arginine N-methyltransferase</fullName>
    </alternativeName>
</protein>
<dbReference type="EMBL" id="UFAJ01000661">
    <property type="protein sequence ID" value="SSD61343.1"/>
    <property type="molecule type" value="Genomic_DNA"/>
</dbReference>
<evidence type="ECO:0000313" key="14">
    <source>
        <dbReference type="Proteomes" id="UP000262825"/>
    </source>
</evidence>
<dbReference type="Gene3D" id="3.40.50.150">
    <property type="entry name" value="Vaccinia Virus protein VP39"/>
    <property type="match status" value="1"/>
</dbReference>
<organism evidence="13 14">
    <name type="scientific">Saccharomycodes ludwigii</name>
    <dbReference type="NCBI Taxonomy" id="36035"/>
    <lineage>
        <taxon>Eukaryota</taxon>
        <taxon>Fungi</taxon>
        <taxon>Dikarya</taxon>
        <taxon>Ascomycota</taxon>
        <taxon>Saccharomycotina</taxon>
        <taxon>Saccharomycetes</taxon>
        <taxon>Saccharomycodales</taxon>
        <taxon>Saccharomycodaceae</taxon>
        <taxon>Saccharomycodes</taxon>
    </lineage>
</organism>
<evidence type="ECO:0000256" key="2">
    <source>
        <dbReference type="ARBA" id="ARBA00004496"/>
    </source>
</evidence>
<evidence type="ECO:0000256" key="5">
    <source>
        <dbReference type="ARBA" id="ARBA00022603"/>
    </source>
</evidence>
<dbReference type="VEuPathDB" id="FungiDB:SCODWIG_03104"/>
<dbReference type="SUPFAM" id="SSF53335">
    <property type="entry name" value="S-adenosyl-L-methionine-dependent methyltransferases"/>
    <property type="match status" value="1"/>
</dbReference>
<dbReference type="AlphaFoldDB" id="A0A376B9I1"/>
<keyword evidence="8" id="KW-0539">Nucleus</keyword>
<gene>
    <name evidence="13" type="ORF">SCODWIG_03104</name>
</gene>
<evidence type="ECO:0000256" key="3">
    <source>
        <dbReference type="ARBA" id="ARBA00018778"/>
    </source>
</evidence>
<keyword evidence="14" id="KW-1185">Reference proteome</keyword>
<reference evidence="14" key="1">
    <citation type="submission" date="2018-06" db="EMBL/GenBank/DDBJ databases">
        <authorList>
            <person name="Guldener U."/>
        </authorList>
    </citation>
    <scope>NUCLEOTIDE SEQUENCE [LARGE SCALE GENOMIC DNA]</scope>
    <source>
        <strain evidence="14">UTAD17</strain>
    </source>
</reference>
<name>A0A376B9I1_9ASCO</name>
<evidence type="ECO:0000256" key="4">
    <source>
        <dbReference type="ARBA" id="ARBA00022490"/>
    </source>
</evidence>
<evidence type="ECO:0000256" key="10">
    <source>
        <dbReference type="ARBA" id="ARBA00031724"/>
    </source>
</evidence>
<evidence type="ECO:0000256" key="11">
    <source>
        <dbReference type="SAM" id="MobiDB-lite"/>
    </source>
</evidence>
<evidence type="ECO:0000256" key="1">
    <source>
        <dbReference type="ARBA" id="ARBA00004123"/>
    </source>
</evidence>
<feature type="compositionally biased region" description="Acidic residues" evidence="11">
    <location>
        <begin position="208"/>
        <end position="217"/>
    </location>
</feature>
<dbReference type="GO" id="GO:0005634">
    <property type="term" value="C:nucleus"/>
    <property type="evidence" value="ECO:0007669"/>
    <property type="project" value="UniProtKB-SubCell"/>
</dbReference>
<dbReference type="GO" id="GO:0032259">
    <property type="term" value="P:methylation"/>
    <property type="evidence" value="ECO:0007669"/>
    <property type="project" value="UniProtKB-KW"/>
</dbReference>
<dbReference type="InterPro" id="IPR051038">
    <property type="entry name" value="RMT2/GAMT_Mtase"/>
</dbReference>
<evidence type="ECO:0000313" key="13">
    <source>
        <dbReference type="EMBL" id="SSD61343.1"/>
    </source>
</evidence>